<evidence type="ECO:0000313" key="2">
    <source>
        <dbReference type="EMBL" id="HHS52043.1"/>
    </source>
</evidence>
<evidence type="ECO:0000259" key="1">
    <source>
        <dbReference type="PROSITE" id="PS50943"/>
    </source>
</evidence>
<dbReference type="SUPFAM" id="SSF47413">
    <property type="entry name" value="lambda repressor-like DNA-binding domains"/>
    <property type="match status" value="1"/>
</dbReference>
<dbReference type="InterPro" id="IPR010982">
    <property type="entry name" value="Lambda_DNA-bd_dom_sf"/>
</dbReference>
<dbReference type="AlphaFoldDB" id="A0A7C6EFV3"/>
<sequence length="51" mass="5873">MLINNSLRMEIGKLLRKVRENYGLSQTEVAKRIGLSAKTRHAYISRLESVK</sequence>
<dbReference type="Pfam" id="PF13412">
    <property type="entry name" value="HTH_24"/>
    <property type="match status" value="1"/>
</dbReference>
<protein>
    <submittedName>
        <fullName evidence="2">XRE family transcriptional regulator</fullName>
    </submittedName>
</protein>
<proteinExistence type="predicted"/>
<dbReference type="InterPro" id="IPR001387">
    <property type="entry name" value="Cro/C1-type_HTH"/>
</dbReference>
<dbReference type="GO" id="GO:0003677">
    <property type="term" value="F:DNA binding"/>
    <property type="evidence" value="ECO:0007669"/>
    <property type="project" value="InterPro"/>
</dbReference>
<comment type="caution">
    <text evidence="2">The sequence shown here is derived from an EMBL/GenBank/DDBJ whole genome shotgun (WGS) entry which is preliminary data.</text>
</comment>
<gene>
    <name evidence="2" type="ORF">ENW73_04155</name>
</gene>
<dbReference type="Gene3D" id="1.10.260.40">
    <property type="entry name" value="lambda repressor-like DNA-binding domains"/>
    <property type="match status" value="1"/>
</dbReference>
<name>A0A7C6EFV3_UNCW3</name>
<feature type="domain" description="HTH cro/C1-type" evidence="1">
    <location>
        <begin position="15"/>
        <end position="49"/>
    </location>
</feature>
<organism evidence="2">
    <name type="scientific">candidate division WOR-3 bacterium</name>
    <dbReference type="NCBI Taxonomy" id="2052148"/>
    <lineage>
        <taxon>Bacteria</taxon>
        <taxon>Bacteria division WOR-3</taxon>
    </lineage>
</organism>
<dbReference type="EMBL" id="DTLI01000108">
    <property type="protein sequence ID" value="HHS52043.1"/>
    <property type="molecule type" value="Genomic_DNA"/>
</dbReference>
<accession>A0A7C6EFV3</accession>
<dbReference type="PROSITE" id="PS50943">
    <property type="entry name" value="HTH_CROC1"/>
    <property type="match status" value="1"/>
</dbReference>
<dbReference type="CDD" id="cd00093">
    <property type="entry name" value="HTH_XRE"/>
    <property type="match status" value="1"/>
</dbReference>
<reference evidence="2" key="1">
    <citation type="journal article" date="2020" name="mSystems">
        <title>Genome- and Community-Level Interaction Insights into Carbon Utilization and Element Cycling Functions of Hydrothermarchaeota in Hydrothermal Sediment.</title>
        <authorList>
            <person name="Zhou Z."/>
            <person name="Liu Y."/>
            <person name="Xu W."/>
            <person name="Pan J."/>
            <person name="Luo Z.H."/>
            <person name="Li M."/>
        </authorList>
    </citation>
    <scope>NUCLEOTIDE SEQUENCE [LARGE SCALE GENOMIC DNA]</scope>
    <source>
        <strain evidence="2">SpSt-876</strain>
    </source>
</reference>